<dbReference type="CDD" id="cd07814">
    <property type="entry name" value="SRPBCC_CalC_Aha1-like"/>
    <property type="match status" value="1"/>
</dbReference>
<protein>
    <submittedName>
        <fullName evidence="3">Activator of Hsp90 ATPase homolog 1-like protein</fullName>
    </submittedName>
</protein>
<proteinExistence type="inferred from homology"/>
<name>A0A1N7N124_9FLAO</name>
<feature type="domain" description="Activator of Hsp90 ATPase homologue 1/2-like C-terminal" evidence="2">
    <location>
        <begin position="11"/>
        <end position="137"/>
    </location>
</feature>
<accession>A0A1N7N124</accession>
<evidence type="ECO:0000259" key="2">
    <source>
        <dbReference type="Pfam" id="PF08327"/>
    </source>
</evidence>
<keyword evidence="4" id="KW-1185">Reference proteome</keyword>
<gene>
    <name evidence="3" type="ORF">SAMN05421789_11144</name>
</gene>
<evidence type="ECO:0000313" key="3">
    <source>
        <dbReference type="EMBL" id="SIS92076.1"/>
    </source>
</evidence>
<evidence type="ECO:0000313" key="4">
    <source>
        <dbReference type="Proteomes" id="UP000185839"/>
    </source>
</evidence>
<reference evidence="4" key="1">
    <citation type="submission" date="2017-01" db="EMBL/GenBank/DDBJ databases">
        <authorList>
            <person name="Varghese N."/>
            <person name="Submissions S."/>
        </authorList>
    </citation>
    <scope>NUCLEOTIDE SEQUENCE [LARGE SCALE GENOMIC DNA]</scope>
    <source>
        <strain evidence="4">DSM 23145</strain>
    </source>
</reference>
<evidence type="ECO:0000256" key="1">
    <source>
        <dbReference type="ARBA" id="ARBA00006817"/>
    </source>
</evidence>
<dbReference type="InterPro" id="IPR013538">
    <property type="entry name" value="ASHA1/2-like_C"/>
</dbReference>
<dbReference type="SUPFAM" id="SSF55961">
    <property type="entry name" value="Bet v1-like"/>
    <property type="match status" value="1"/>
</dbReference>
<dbReference type="Gene3D" id="3.30.530.20">
    <property type="match status" value="1"/>
</dbReference>
<dbReference type="Proteomes" id="UP000185839">
    <property type="component" value="Unassembled WGS sequence"/>
</dbReference>
<dbReference type="AlphaFoldDB" id="A0A1N7N124"/>
<sequence>METLEYEISIKASVQKIWDLLWNQETYPQWTQFFMEGSQFKTDWEVNGKTYFLDAHGNGMVSTILSLEKPREVIFSHLGMFKDGVEDTKSKEVIEWSGAQEKYFLREIDENTTELRAIVHTSKDMGELMNKGFIQGFEVLKKLGEA</sequence>
<dbReference type="InterPro" id="IPR023393">
    <property type="entry name" value="START-like_dom_sf"/>
</dbReference>
<dbReference type="STRING" id="713588.SAMN05421789_11144"/>
<dbReference type="RefSeq" id="WP_076387614.1">
    <property type="nucleotide sequence ID" value="NZ_FTOI01000011.1"/>
</dbReference>
<dbReference type="EMBL" id="FTOI01000011">
    <property type="protein sequence ID" value="SIS92076.1"/>
    <property type="molecule type" value="Genomic_DNA"/>
</dbReference>
<organism evidence="3 4">
    <name type="scientific">Kaistella chaponensis</name>
    <dbReference type="NCBI Taxonomy" id="713588"/>
    <lineage>
        <taxon>Bacteria</taxon>
        <taxon>Pseudomonadati</taxon>
        <taxon>Bacteroidota</taxon>
        <taxon>Flavobacteriia</taxon>
        <taxon>Flavobacteriales</taxon>
        <taxon>Weeksellaceae</taxon>
        <taxon>Chryseobacterium group</taxon>
        <taxon>Kaistella</taxon>
    </lineage>
</organism>
<dbReference type="OrthoDB" id="2355173at2"/>
<dbReference type="Pfam" id="PF08327">
    <property type="entry name" value="AHSA1"/>
    <property type="match status" value="1"/>
</dbReference>
<comment type="similarity">
    <text evidence="1">Belongs to the AHA1 family.</text>
</comment>